<evidence type="ECO:0000256" key="9">
    <source>
        <dbReference type="SAM" id="Phobius"/>
    </source>
</evidence>
<dbReference type="PANTHER" id="PTHR42829:SF2">
    <property type="entry name" value="NADH-UBIQUINONE OXIDOREDUCTASE CHAIN 5"/>
    <property type="match status" value="1"/>
</dbReference>
<organism evidence="11">
    <name type="scientific">Trouessartia rubecula</name>
    <dbReference type="NCBI Taxonomy" id="474308"/>
    <lineage>
        <taxon>Eukaryota</taxon>
        <taxon>Metazoa</taxon>
        <taxon>Ecdysozoa</taxon>
        <taxon>Arthropoda</taxon>
        <taxon>Chelicerata</taxon>
        <taxon>Arachnida</taxon>
        <taxon>Acari</taxon>
        <taxon>Acariformes</taxon>
        <taxon>Sarcoptiformes</taxon>
        <taxon>Astigmata</taxon>
        <taxon>Psoroptidia</taxon>
        <taxon>Analgoidea</taxon>
        <taxon>Trouessartiidae</taxon>
        <taxon>Trouessartia</taxon>
    </lineage>
</organism>
<feature type="transmembrane region" description="Helical" evidence="9">
    <location>
        <begin position="6"/>
        <end position="25"/>
    </location>
</feature>
<evidence type="ECO:0000256" key="1">
    <source>
        <dbReference type="ARBA" id="ARBA00003257"/>
    </source>
</evidence>
<dbReference type="PRINTS" id="PR01434">
    <property type="entry name" value="NADHDHGNASE5"/>
</dbReference>
<evidence type="ECO:0000256" key="4">
    <source>
        <dbReference type="ARBA" id="ARBA00022692"/>
    </source>
</evidence>
<keyword evidence="6 9" id="KW-0472">Membrane</keyword>
<evidence type="ECO:0000313" key="11">
    <source>
        <dbReference type="EMBL" id="QAB47274.1"/>
    </source>
</evidence>
<dbReference type="AlphaFoldDB" id="A0A410HYG4"/>
<dbReference type="EC" id="7.1.1.2" evidence="3"/>
<comment type="catalytic activity">
    <reaction evidence="8">
        <text>a ubiquinone + NADH + 5 H(+)(in) = a ubiquinol + NAD(+) + 4 H(+)(out)</text>
        <dbReference type="Rhea" id="RHEA:29091"/>
        <dbReference type="Rhea" id="RHEA-COMP:9565"/>
        <dbReference type="Rhea" id="RHEA-COMP:9566"/>
        <dbReference type="ChEBI" id="CHEBI:15378"/>
        <dbReference type="ChEBI" id="CHEBI:16389"/>
        <dbReference type="ChEBI" id="CHEBI:17976"/>
        <dbReference type="ChEBI" id="CHEBI:57540"/>
        <dbReference type="ChEBI" id="CHEBI:57945"/>
        <dbReference type="EC" id="7.1.1.2"/>
    </reaction>
</comment>
<dbReference type="GO" id="GO:0016020">
    <property type="term" value="C:membrane"/>
    <property type="evidence" value="ECO:0007669"/>
    <property type="project" value="UniProtKB-SubCell"/>
</dbReference>
<feature type="transmembrane region" description="Helical" evidence="9">
    <location>
        <begin position="294"/>
        <end position="315"/>
    </location>
</feature>
<accession>A0A410HYG4</accession>
<dbReference type="PANTHER" id="PTHR42829">
    <property type="entry name" value="NADH-UBIQUINONE OXIDOREDUCTASE CHAIN 5"/>
    <property type="match status" value="1"/>
</dbReference>
<proteinExistence type="predicted"/>
<feature type="transmembrane region" description="Helical" evidence="9">
    <location>
        <begin position="54"/>
        <end position="76"/>
    </location>
</feature>
<keyword evidence="4 9" id="KW-0812">Transmembrane</keyword>
<evidence type="ECO:0000256" key="6">
    <source>
        <dbReference type="ARBA" id="ARBA00023136"/>
    </source>
</evidence>
<keyword evidence="11" id="KW-0496">Mitochondrion</keyword>
<evidence type="ECO:0000256" key="2">
    <source>
        <dbReference type="ARBA" id="ARBA00004141"/>
    </source>
</evidence>
<feature type="transmembrane region" description="Helical" evidence="9">
    <location>
        <begin position="409"/>
        <end position="434"/>
    </location>
</feature>
<comment type="function">
    <text evidence="1">Core subunit of the mitochondrial membrane respiratory chain NADH dehydrogenase (Complex I) that is believed to belong to the minimal assembly required for catalysis. Complex I functions in the transfer of electrons from NADH to the respiratory chain. The immediate electron acceptor for the enzyme is believed to be ubiquinone.</text>
</comment>
<evidence type="ECO:0000256" key="7">
    <source>
        <dbReference type="ARBA" id="ARBA00031027"/>
    </source>
</evidence>
<evidence type="ECO:0000259" key="10">
    <source>
        <dbReference type="Pfam" id="PF00361"/>
    </source>
</evidence>
<feature type="transmembrane region" description="Helical" evidence="9">
    <location>
        <begin position="88"/>
        <end position="107"/>
    </location>
</feature>
<feature type="transmembrane region" description="Helical" evidence="9">
    <location>
        <begin position="519"/>
        <end position="543"/>
    </location>
</feature>
<sequence length="544" mass="63175">MGVYFFFWFFLLLGSFFIFLSVYFLTFNSLIIEIFLPCYFFGDFSLSFCADYVSMFFFSAVSLISSMVFVYSKYYMSMGKYNSMLDKRFLIILFLFVASMLFLVFSYSWFSVMLGWDGLGLISFLLVIYYNDPKSLESGLVTVFTNRIGDCLFLLSFSFMFFCGWFSFDYVSSHYFFWFFVFVTLGCMTKSAQMPFSSWLPAAMAAPTPVSSLVHSSTLVTAGVFLLIRFNYLLESVFFFLMVFSLLTMMLAGIFAVYELDFKKVVAMSTLSQLGFMIFSISLGNWLLGFLHVIFHAFFKSCLFLSTGNLMHFILGNQDSRLFGNFFMSFFSKLFFCMSCLSLMGFPFSLGFYSKDLILGSSMFFSGSLLVFCFCLSCCFTVSYSLRLLNLGFLKFSFFDSSFSFYESLIFFIPVSFLFFFNIFLGDFFMYFMIPIECFSFFEFFMGVFIIAGGFLLNYVLSKNYNFVFFFSTMLFLPSLVSSISLNGYNIVFFKDDITWNELLGAKGMDMLIISLKSLFNFFFSLKTFFLGIMLFMTVIFLFY</sequence>
<name>A0A410HYG4_9ACAR</name>
<feature type="transmembrane region" description="Helical" evidence="9">
    <location>
        <begin position="364"/>
        <end position="389"/>
    </location>
</feature>
<feature type="transmembrane region" description="Helical" evidence="9">
    <location>
        <begin position="265"/>
        <end position="288"/>
    </location>
</feature>
<dbReference type="InterPro" id="IPR003945">
    <property type="entry name" value="NU5C-like"/>
</dbReference>
<feature type="transmembrane region" description="Helical" evidence="9">
    <location>
        <begin position="238"/>
        <end position="258"/>
    </location>
</feature>
<reference evidence="11" key="1">
    <citation type="journal article" date="2018" name="Mitochondrial DNA Part B Resour">
        <title>The complete mitochondrial genome of the feather mite Trouessartia rubecula Jablonska, 1968 (Astigmata: Analgoidea: Trouessartiidae).</title>
        <authorList>
            <person name="Esteban R."/>
            <person name="Dona J."/>
            <person name="Vierna J."/>
            <person name="Vizcaino A."/>
            <person name="Serrano D."/>
            <person name="Jovani R."/>
        </authorList>
    </citation>
    <scope>NUCLEOTIDE SEQUENCE</scope>
</reference>
<gene>
    <name evidence="11" type="primary">nad5</name>
</gene>
<protein>
    <recommendedName>
        <fullName evidence="3">NADH:ubiquinone reductase (H(+)-translocating)</fullName>
        <ecNumber evidence="3">7.1.1.2</ecNumber>
    </recommendedName>
    <alternativeName>
        <fullName evidence="7">NADH dehydrogenase subunit 5</fullName>
    </alternativeName>
</protein>
<feature type="domain" description="NADH:quinone oxidoreductase/Mrp antiporter transmembrane" evidence="10">
    <location>
        <begin position="106"/>
        <end position="380"/>
    </location>
</feature>
<feature type="transmembrane region" description="Helical" evidence="9">
    <location>
        <begin position="174"/>
        <end position="192"/>
    </location>
</feature>
<dbReference type="GO" id="GO:0008137">
    <property type="term" value="F:NADH dehydrogenase (ubiquinone) activity"/>
    <property type="evidence" value="ECO:0007669"/>
    <property type="project" value="UniProtKB-EC"/>
</dbReference>
<evidence type="ECO:0000256" key="8">
    <source>
        <dbReference type="ARBA" id="ARBA00049551"/>
    </source>
</evidence>
<geneLocation type="mitochondrion" evidence="11"/>
<feature type="transmembrane region" description="Helical" evidence="9">
    <location>
        <begin position="322"/>
        <end position="344"/>
    </location>
</feature>
<dbReference type="Pfam" id="PF00361">
    <property type="entry name" value="Proton_antipo_M"/>
    <property type="match status" value="1"/>
</dbReference>
<dbReference type="GO" id="GO:0015990">
    <property type="term" value="P:electron transport coupled proton transport"/>
    <property type="evidence" value="ECO:0007669"/>
    <property type="project" value="TreeGrafter"/>
</dbReference>
<feature type="transmembrane region" description="Helical" evidence="9">
    <location>
        <begin position="467"/>
        <end position="486"/>
    </location>
</feature>
<feature type="transmembrane region" description="Helical" evidence="9">
    <location>
        <begin position="151"/>
        <end position="168"/>
    </location>
</feature>
<dbReference type="GO" id="GO:0003954">
    <property type="term" value="F:NADH dehydrogenase activity"/>
    <property type="evidence" value="ECO:0007669"/>
    <property type="project" value="TreeGrafter"/>
</dbReference>
<keyword evidence="5 9" id="KW-1133">Transmembrane helix</keyword>
<evidence type="ECO:0000256" key="3">
    <source>
        <dbReference type="ARBA" id="ARBA00012944"/>
    </source>
</evidence>
<dbReference type="GO" id="GO:0042773">
    <property type="term" value="P:ATP synthesis coupled electron transport"/>
    <property type="evidence" value="ECO:0007669"/>
    <property type="project" value="InterPro"/>
</dbReference>
<feature type="transmembrane region" description="Helical" evidence="9">
    <location>
        <begin position="440"/>
        <end position="460"/>
    </location>
</feature>
<feature type="transmembrane region" description="Helical" evidence="9">
    <location>
        <begin position="213"/>
        <end position="232"/>
    </location>
</feature>
<dbReference type="EMBL" id="MH208456">
    <property type="protein sequence ID" value="QAB47274.1"/>
    <property type="molecule type" value="Genomic_DNA"/>
</dbReference>
<evidence type="ECO:0000256" key="5">
    <source>
        <dbReference type="ARBA" id="ARBA00022989"/>
    </source>
</evidence>
<comment type="subcellular location">
    <subcellularLocation>
        <location evidence="2">Membrane</location>
        <topology evidence="2">Multi-pass membrane protein</topology>
    </subcellularLocation>
</comment>
<dbReference type="InterPro" id="IPR001750">
    <property type="entry name" value="ND/Mrp_TM"/>
</dbReference>